<dbReference type="OrthoDB" id="9783269at2"/>
<dbReference type="RefSeq" id="WP_076957551.1">
    <property type="nucleotide sequence ID" value="NZ_MLCO01000096.1"/>
</dbReference>
<dbReference type="InterPro" id="IPR029033">
    <property type="entry name" value="His_PPase_superfam"/>
</dbReference>
<dbReference type="GO" id="GO:0005737">
    <property type="term" value="C:cytoplasm"/>
    <property type="evidence" value="ECO:0007669"/>
    <property type="project" value="TreeGrafter"/>
</dbReference>
<dbReference type="InterPro" id="IPR050275">
    <property type="entry name" value="PGM_Phosphatase"/>
</dbReference>
<proteinExistence type="predicted"/>
<comment type="caution">
    <text evidence="1">The sequence shown here is derived from an EMBL/GenBank/DDBJ whole genome shotgun (WGS) entry which is preliminary data.</text>
</comment>
<evidence type="ECO:0000313" key="1">
    <source>
        <dbReference type="EMBL" id="ONG53567.1"/>
    </source>
</evidence>
<dbReference type="InterPro" id="IPR013078">
    <property type="entry name" value="His_Pase_superF_clade-1"/>
</dbReference>
<dbReference type="EMBL" id="MLCO01000096">
    <property type="protein sequence ID" value="ONG53567.1"/>
    <property type="molecule type" value="Genomic_DNA"/>
</dbReference>
<dbReference type="Pfam" id="PF00300">
    <property type="entry name" value="His_Phos_1"/>
    <property type="match status" value="1"/>
</dbReference>
<dbReference type="CDD" id="cd07067">
    <property type="entry name" value="HP_PGM_like"/>
    <property type="match status" value="1"/>
</dbReference>
<dbReference type="SUPFAM" id="SSF53254">
    <property type="entry name" value="Phosphoglycerate mutase-like"/>
    <property type="match status" value="1"/>
</dbReference>
<dbReference type="SMART" id="SM00855">
    <property type="entry name" value="PGAM"/>
    <property type="match status" value="1"/>
</dbReference>
<dbReference type="AlphaFoldDB" id="A0A1V2H3N4"/>
<dbReference type="GO" id="GO:0016791">
    <property type="term" value="F:phosphatase activity"/>
    <property type="evidence" value="ECO:0007669"/>
    <property type="project" value="TreeGrafter"/>
</dbReference>
<accession>A0A1V2H3N4</accession>
<dbReference type="PANTHER" id="PTHR48100">
    <property type="entry name" value="BROAD-SPECIFICITY PHOSPHATASE YOR283W-RELATED"/>
    <property type="match status" value="1"/>
</dbReference>
<name>A0A1V2H3N4_9PROT</name>
<sequence length="199" mass="21155">MATTLFLLRHAAHGELHRLCGRLPGIALGEAGLAQAGRLGARLRREALEALYSSPLQRCRQTAAAIGDRLALTPEIEPDATEIDVGAWSGQRFDALAGEPGWEAWNAERDRARPPGGESMAEVTARIIGLIERLRQRHPDGRIALVSHADVIKAAVCALLGLGIAAHARFEVAPASLTACALWPGGGKLLRLNETGEDA</sequence>
<reference evidence="1 2" key="1">
    <citation type="submission" date="2016-10" db="EMBL/GenBank/DDBJ databases">
        <title>Draft Genome sequence of Roseomonas sp. strain M3.</title>
        <authorList>
            <person name="Subhash Y."/>
            <person name="Lee S."/>
        </authorList>
    </citation>
    <scope>NUCLEOTIDE SEQUENCE [LARGE SCALE GENOMIC DNA]</scope>
    <source>
        <strain evidence="1 2">M3</strain>
    </source>
</reference>
<gene>
    <name evidence="1" type="ORF">BKE38_11780</name>
</gene>
<dbReference type="Proteomes" id="UP000188879">
    <property type="component" value="Unassembled WGS sequence"/>
</dbReference>
<dbReference type="PANTHER" id="PTHR48100:SF1">
    <property type="entry name" value="HISTIDINE PHOSPHATASE FAMILY PROTEIN-RELATED"/>
    <property type="match status" value="1"/>
</dbReference>
<dbReference type="Gene3D" id="3.40.50.1240">
    <property type="entry name" value="Phosphoglycerate mutase-like"/>
    <property type="match status" value="1"/>
</dbReference>
<evidence type="ECO:0000313" key="2">
    <source>
        <dbReference type="Proteomes" id="UP000188879"/>
    </source>
</evidence>
<organism evidence="1 2">
    <name type="scientific">Teichococcus deserti</name>
    <dbReference type="NCBI Taxonomy" id="1817963"/>
    <lineage>
        <taxon>Bacteria</taxon>
        <taxon>Pseudomonadati</taxon>
        <taxon>Pseudomonadota</taxon>
        <taxon>Alphaproteobacteria</taxon>
        <taxon>Acetobacterales</taxon>
        <taxon>Roseomonadaceae</taxon>
        <taxon>Roseomonas</taxon>
    </lineage>
</organism>
<protein>
    <recommendedName>
        <fullName evidence="3">Histidine phosphatase family protein</fullName>
    </recommendedName>
</protein>
<evidence type="ECO:0008006" key="3">
    <source>
        <dbReference type="Google" id="ProtNLM"/>
    </source>
</evidence>
<keyword evidence="2" id="KW-1185">Reference proteome</keyword>